<evidence type="ECO:0000313" key="2">
    <source>
        <dbReference type="EMBL" id="KAK3590910.1"/>
    </source>
</evidence>
<organism evidence="2 3">
    <name type="scientific">Potamilus streckersoni</name>
    <dbReference type="NCBI Taxonomy" id="2493646"/>
    <lineage>
        <taxon>Eukaryota</taxon>
        <taxon>Metazoa</taxon>
        <taxon>Spiralia</taxon>
        <taxon>Lophotrochozoa</taxon>
        <taxon>Mollusca</taxon>
        <taxon>Bivalvia</taxon>
        <taxon>Autobranchia</taxon>
        <taxon>Heteroconchia</taxon>
        <taxon>Palaeoheterodonta</taxon>
        <taxon>Unionida</taxon>
        <taxon>Unionoidea</taxon>
        <taxon>Unionidae</taxon>
        <taxon>Ambleminae</taxon>
        <taxon>Lampsilini</taxon>
        <taxon>Potamilus</taxon>
    </lineage>
</organism>
<feature type="signal peptide" evidence="1">
    <location>
        <begin position="1"/>
        <end position="18"/>
    </location>
</feature>
<dbReference type="AlphaFoldDB" id="A0AAE0VVT8"/>
<gene>
    <name evidence="2" type="ORF">CHS0354_032628</name>
</gene>
<name>A0AAE0VVT8_9BIVA</name>
<sequence length="151" mass="17155">MFLLFMSVLLMAIQVIFACECEEPIDWECVLIPEENTTVIMAQVEIEKPYYAIRDGFQVQELVLEKVFKNGPTNLTLIDSDRMIVMHTQIKCSFSLLVGPMYMIYGYTSSAGVLLSNKCSMEVFDDGFFNKSDRENLQNTLLGDQSDYSSG</sequence>
<proteinExistence type="predicted"/>
<feature type="chain" id="PRO_5042226454" evidence="1">
    <location>
        <begin position="19"/>
        <end position="151"/>
    </location>
</feature>
<dbReference type="Proteomes" id="UP001195483">
    <property type="component" value="Unassembled WGS sequence"/>
</dbReference>
<evidence type="ECO:0000256" key="1">
    <source>
        <dbReference type="SAM" id="SignalP"/>
    </source>
</evidence>
<reference evidence="2" key="1">
    <citation type="journal article" date="2021" name="Genome Biol. Evol.">
        <title>A High-Quality Reference Genome for a Parasitic Bivalve with Doubly Uniparental Inheritance (Bivalvia: Unionida).</title>
        <authorList>
            <person name="Smith C.H."/>
        </authorList>
    </citation>
    <scope>NUCLEOTIDE SEQUENCE</scope>
    <source>
        <strain evidence="2">CHS0354</strain>
    </source>
</reference>
<comment type="caution">
    <text evidence="2">The sequence shown here is derived from an EMBL/GenBank/DDBJ whole genome shotgun (WGS) entry which is preliminary data.</text>
</comment>
<accession>A0AAE0VVT8</accession>
<protein>
    <submittedName>
        <fullName evidence="2">Uncharacterized protein</fullName>
    </submittedName>
</protein>
<keyword evidence="1" id="KW-0732">Signal</keyword>
<keyword evidence="3" id="KW-1185">Reference proteome</keyword>
<reference evidence="2" key="2">
    <citation type="journal article" date="2021" name="Genome Biol. Evol.">
        <title>Developing a high-quality reference genome for a parasitic bivalve with doubly uniparental inheritance (Bivalvia: Unionida).</title>
        <authorList>
            <person name="Smith C.H."/>
        </authorList>
    </citation>
    <scope>NUCLEOTIDE SEQUENCE</scope>
    <source>
        <strain evidence="2">CHS0354</strain>
        <tissue evidence="2">Mantle</tissue>
    </source>
</reference>
<dbReference type="EMBL" id="JAEAOA010001920">
    <property type="protein sequence ID" value="KAK3590910.1"/>
    <property type="molecule type" value="Genomic_DNA"/>
</dbReference>
<reference evidence="2" key="3">
    <citation type="submission" date="2023-05" db="EMBL/GenBank/DDBJ databases">
        <authorList>
            <person name="Smith C.H."/>
        </authorList>
    </citation>
    <scope>NUCLEOTIDE SEQUENCE</scope>
    <source>
        <strain evidence="2">CHS0354</strain>
        <tissue evidence="2">Mantle</tissue>
    </source>
</reference>
<evidence type="ECO:0000313" key="3">
    <source>
        <dbReference type="Proteomes" id="UP001195483"/>
    </source>
</evidence>